<evidence type="ECO:0000313" key="15">
    <source>
        <dbReference type="Proteomes" id="UP000007054"/>
    </source>
</evidence>
<dbReference type="OrthoDB" id="9773982at2"/>
<dbReference type="GeneID" id="83155564"/>
<dbReference type="GO" id="GO:1990077">
    <property type="term" value="C:primosome complex"/>
    <property type="evidence" value="ECO:0007669"/>
    <property type="project" value="UniProtKB-UniRule"/>
</dbReference>
<dbReference type="AlphaFoldDB" id="D4LBH5"/>
<dbReference type="InterPro" id="IPR007693">
    <property type="entry name" value="DNA_helicase_DnaB-like_N"/>
</dbReference>
<dbReference type="InterPro" id="IPR036185">
    <property type="entry name" value="DNA_heli_DnaB-like_N_sf"/>
</dbReference>
<comment type="catalytic activity">
    <reaction evidence="10 12">
        <text>ATP + H2O = ADP + phosphate + H(+)</text>
        <dbReference type="Rhea" id="RHEA:13065"/>
        <dbReference type="ChEBI" id="CHEBI:15377"/>
        <dbReference type="ChEBI" id="CHEBI:15378"/>
        <dbReference type="ChEBI" id="CHEBI:30616"/>
        <dbReference type="ChEBI" id="CHEBI:43474"/>
        <dbReference type="ChEBI" id="CHEBI:456216"/>
        <dbReference type="EC" id="5.6.2.3"/>
    </reaction>
</comment>
<dbReference type="GO" id="GO:0003677">
    <property type="term" value="F:DNA binding"/>
    <property type="evidence" value="ECO:0007669"/>
    <property type="project" value="UniProtKB-UniRule"/>
</dbReference>
<dbReference type="EMBL" id="FP929052">
    <property type="protein sequence ID" value="CBL16970.1"/>
    <property type="molecule type" value="Genomic_DNA"/>
</dbReference>
<dbReference type="PATRIC" id="fig|213810.4.peg.692"/>
<dbReference type="SUPFAM" id="SSF48024">
    <property type="entry name" value="N-terminal domain of DnaB helicase"/>
    <property type="match status" value="1"/>
</dbReference>
<keyword evidence="7 12" id="KW-0067">ATP-binding</keyword>
<reference evidence="14" key="2">
    <citation type="submission" date="2010-03" db="EMBL/GenBank/DDBJ databases">
        <authorList>
            <person name="Pajon A."/>
        </authorList>
    </citation>
    <scope>NUCLEOTIDE SEQUENCE</scope>
    <source>
        <strain evidence="14">Type strain: 18P13</strain>
    </source>
</reference>
<dbReference type="GO" id="GO:0043139">
    <property type="term" value="F:5'-3' DNA helicase activity"/>
    <property type="evidence" value="ECO:0007669"/>
    <property type="project" value="UniProtKB-EC"/>
</dbReference>
<keyword evidence="2 12" id="KW-0639">Primosome</keyword>
<proteinExistence type="inferred from homology"/>
<dbReference type="NCBIfam" id="TIGR00665">
    <property type="entry name" value="DnaB"/>
    <property type="match status" value="1"/>
</dbReference>
<name>D4LBH5_RUMC1</name>
<dbReference type="PROSITE" id="PS51199">
    <property type="entry name" value="SF4_HELICASE"/>
    <property type="match status" value="1"/>
</dbReference>
<evidence type="ECO:0000256" key="8">
    <source>
        <dbReference type="ARBA" id="ARBA00023125"/>
    </source>
</evidence>
<dbReference type="Gene3D" id="1.10.860.10">
    <property type="entry name" value="DNAb Helicase, Chain A"/>
    <property type="match status" value="1"/>
</dbReference>
<dbReference type="STRING" id="213810.RUM_07780"/>
<comment type="similarity">
    <text evidence="1 12">Belongs to the helicase family. DnaB subfamily.</text>
</comment>
<evidence type="ECO:0000256" key="11">
    <source>
        <dbReference type="NCBIfam" id="TIGR00665"/>
    </source>
</evidence>
<keyword evidence="9" id="KW-0413">Isomerase</keyword>
<dbReference type="InterPro" id="IPR027417">
    <property type="entry name" value="P-loop_NTPase"/>
</dbReference>
<comment type="function">
    <text evidence="12">The main replicative DNA helicase, it participates in initiation and elongation during chromosome replication. Travels ahead of the DNA replisome, separating dsDNA into templates for DNA synthesis. A processive ATP-dependent 5'-3' DNA helicase it has DNA-dependent ATPase activity.</text>
</comment>
<evidence type="ECO:0000256" key="1">
    <source>
        <dbReference type="ARBA" id="ARBA00008428"/>
    </source>
</evidence>
<dbReference type="GO" id="GO:0006269">
    <property type="term" value="P:DNA replication, synthesis of primer"/>
    <property type="evidence" value="ECO:0007669"/>
    <property type="project" value="UniProtKB-UniRule"/>
</dbReference>
<evidence type="ECO:0000256" key="7">
    <source>
        <dbReference type="ARBA" id="ARBA00022840"/>
    </source>
</evidence>
<dbReference type="HOGENOM" id="CLU_005373_0_0_9"/>
<evidence type="ECO:0000256" key="5">
    <source>
        <dbReference type="ARBA" id="ARBA00022801"/>
    </source>
</evidence>
<dbReference type="GO" id="GO:0005829">
    <property type="term" value="C:cytosol"/>
    <property type="evidence" value="ECO:0007669"/>
    <property type="project" value="TreeGrafter"/>
</dbReference>
<evidence type="ECO:0000256" key="12">
    <source>
        <dbReference type="RuleBase" id="RU362085"/>
    </source>
</evidence>
<evidence type="ECO:0000256" key="10">
    <source>
        <dbReference type="ARBA" id="ARBA00048954"/>
    </source>
</evidence>
<accession>D4LBH5</accession>
<keyword evidence="8 12" id="KW-0238">DNA-binding</keyword>
<reference evidence="14" key="1">
    <citation type="submission" date="2010-03" db="EMBL/GenBank/DDBJ databases">
        <title>The genome sequence of Ruminococcus sp. 18P13.</title>
        <authorList>
            <consortium name="metaHIT consortium -- http://www.metahit.eu/"/>
            <person name="Pajon A."/>
            <person name="Turner K."/>
            <person name="Parkhill J."/>
            <person name="Bernalier A."/>
        </authorList>
    </citation>
    <scope>NUCLEOTIDE SEQUENCE [LARGE SCALE GENOMIC DNA]</scope>
    <source>
        <strain evidence="14">Type strain: 18P13</strain>
    </source>
</reference>
<dbReference type="Pfam" id="PF03796">
    <property type="entry name" value="DnaB_C"/>
    <property type="match status" value="1"/>
</dbReference>
<evidence type="ECO:0000313" key="14">
    <source>
        <dbReference type="EMBL" id="CBL16970.1"/>
    </source>
</evidence>
<keyword evidence="5 12" id="KW-0378">Hydrolase</keyword>
<dbReference type="SUPFAM" id="SSF52540">
    <property type="entry name" value="P-loop containing nucleoside triphosphate hydrolases"/>
    <property type="match status" value="1"/>
</dbReference>
<dbReference type="KEGG" id="rch:RUM_07780"/>
<evidence type="ECO:0000256" key="4">
    <source>
        <dbReference type="ARBA" id="ARBA00022741"/>
    </source>
</evidence>
<dbReference type="InterPro" id="IPR007694">
    <property type="entry name" value="DNA_helicase_DnaB-like_C"/>
</dbReference>
<sequence length="445" mass="49679">MNQLEQGGFSEKELPYSIEAEQSILGAILVNSDVLPTVVDLISPECFYNEQHRQLYGIMLRLFTSGSQADIVVVLNEALQARIFENAQEGRKYLAALVDQMPSVSNVASYCKIVAEKYYIRSLAYVAREVLDRVADGGDDAQTLLDWSEQKIFDIRQGKDVRGLIPISEVIVEAYDTIGKMAGPDREKYIGARTGFSMLDAITSGLNKSDLILIAARPAMGKTAFALNIATNVARHSDKEVAIFSLEMSMEQLATRMLSTEALVDSNKLRSGKISSDDWVRLASSANYLSGMGIYLDECSGVTVPQIKAKLRRMKNVGLVVIDYLQLMDSATKSDNRVLVISEITRQLKIMAKELDIPVLLLSQLNRGVESRPDKRPMLSDLRESGSIEQDADIVMFLYRDAYYNKESERPNISECIVAKNRHGETGTVELIWDGQYTRFSNPER</sequence>
<dbReference type="FunFam" id="3.40.50.300:FF:000351">
    <property type="entry name" value="Replicative DNA helicase"/>
    <property type="match status" value="1"/>
</dbReference>
<gene>
    <name evidence="14" type="ordered locus">RUM_07780</name>
</gene>
<dbReference type="Gene3D" id="3.40.50.300">
    <property type="entry name" value="P-loop containing nucleotide triphosphate hydrolases"/>
    <property type="match status" value="1"/>
</dbReference>
<keyword evidence="6 12" id="KW-0347">Helicase</keyword>
<keyword evidence="15" id="KW-1185">Reference proteome</keyword>
<dbReference type="BioCyc" id="RCHA213810:RUM_RS03745-MONOMER"/>
<dbReference type="InterPro" id="IPR016136">
    <property type="entry name" value="DNA_helicase_N/primase_C"/>
</dbReference>
<keyword evidence="3 12" id="KW-0235">DNA replication</keyword>
<dbReference type="Proteomes" id="UP000007054">
    <property type="component" value="Chromosome"/>
</dbReference>
<evidence type="ECO:0000256" key="2">
    <source>
        <dbReference type="ARBA" id="ARBA00022515"/>
    </source>
</evidence>
<evidence type="ECO:0000256" key="3">
    <source>
        <dbReference type="ARBA" id="ARBA00022705"/>
    </source>
</evidence>
<dbReference type="PANTHER" id="PTHR30153">
    <property type="entry name" value="REPLICATIVE DNA HELICASE DNAB"/>
    <property type="match status" value="1"/>
</dbReference>
<feature type="domain" description="SF4 helicase" evidence="13">
    <location>
        <begin position="185"/>
        <end position="445"/>
    </location>
</feature>
<protein>
    <recommendedName>
        <fullName evidence="11 12">Replicative DNA helicase</fullName>
        <ecNumber evidence="11 12">5.6.2.3</ecNumber>
    </recommendedName>
</protein>
<dbReference type="InterPro" id="IPR007692">
    <property type="entry name" value="DNA_helicase_DnaB"/>
</dbReference>
<dbReference type="GO" id="GO:0016887">
    <property type="term" value="F:ATP hydrolysis activity"/>
    <property type="evidence" value="ECO:0007669"/>
    <property type="project" value="RHEA"/>
</dbReference>
<dbReference type="EC" id="5.6.2.3" evidence="11 12"/>
<evidence type="ECO:0000259" key="13">
    <source>
        <dbReference type="PROSITE" id="PS51199"/>
    </source>
</evidence>
<dbReference type="RefSeq" id="WP_015557877.1">
    <property type="nucleotide sequence ID" value="NC_021039.1"/>
</dbReference>
<organism evidence="14 15">
    <name type="scientific">Ruminococcus champanellensis (strain DSM 18848 / JCM 17042 / KCTC 15320 / 18P13)</name>
    <dbReference type="NCBI Taxonomy" id="213810"/>
    <lineage>
        <taxon>Bacteria</taxon>
        <taxon>Bacillati</taxon>
        <taxon>Bacillota</taxon>
        <taxon>Clostridia</taxon>
        <taxon>Eubacteriales</taxon>
        <taxon>Oscillospiraceae</taxon>
        <taxon>Ruminococcus</taxon>
    </lineage>
</organism>
<evidence type="ECO:0000256" key="9">
    <source>
        <dbReference type="ARBA" id="ARBA00023235"/>
    </source>
</evidence>
<keyword evidence="4 12" id="KW-0547">Nucleotide-binding</keyword>
<dbReference type="CDD" id="cd00984">
    <property type="entry name" value="DnaB_C"/>
    <property type="match status" value="1"/>
</dbReference>
<evidence type="ECO:0000256" key="6">
    <source>
        <dbReference type="ARBA" id="ARBA00022806"/>
    </source>
</evidence>
<dbReference type="Pfam" id="PF00772">
    <property type="entry name" value="DnaB"/>
    <property type="match status" value="1"/>
</dbReference>
<dbReference type="PANTHER" id="PTHR30153:SF2">
    <property type="entry name" value="REPLICATIVE DNA HELICASE"/>
    <property type="match status" value="1"/>
</dbReference>
<dbReference type="GO" id="GO:0005524">
    <property type="term" value="F:ATP binding"/>
    <property type="evidence" value="ECO:0007669"/>
    <property type="project" value="UniProtKB-UniRule"/>
</dbReference>